<comment type="caution">
    <text evidence="4">The sequence shown here is derived from an EMBL/GenBank/DDBJ whole genome shotgun (WGS) entry which is preliminary data.</text>
</comment>
<dbReference type="Pfam" id="PF18152">
    <property type="entry name" value="DAHP_snth_FXD"/>
    <property type="match status" value="1"/>
</dbReference>
<dbReference type="Pfam" id="PF00793">
    <property type="entry name" value="DAHP_synth_1"/>
    <property type="match status" value="1"/>
</dbReference>
<organism evidence="4 5">
    <name type="scientific">Veronia nyctiphanis</name>
    <dbReference type="NCBI Taxonomy" id="1278244"/>
    <lineage>
        <taxon>Bacteria</taxon>
        <taxon>Pseudomonadati</taxon>
        <taxon>Pseudomonadota</taxon>
        <taxon>Gammaproteobacteria</taxon>
        <taxon>Vibrionales</taxon>
        <taxon>Vibrionaceae</taxon>
        <taxon>Veronia</taxon>
    </lineage>
</organism>
<dbReference type="NCBIfam" id="NF006421">
    <property type="entry name" value="PRK08673.1"/>
    <property type="match status" value="1"/>
</dbReference>
<gene>
    <name evidence="4" type="primary">aroF</name>
    <name evidence="4" type="ORF">CS022_01380</name>
</gene>
<evidence type="ECO:0000259" key="2">
    <source>
        <dbReference type="Pfam" id="PF00793"/>
    </source>
</evidence>
<evidence type="ECO:0000256" key="1">
    <source>
        <dbReference type="ARBA" id="ARBA00022679"/>
    </source>
</evidence>
<accession>A0A4Q0YUE1</accession>
<dbReference type="InterPro" id="IPR006268">
    <property type="entry name" value="DAHP_syn_2"/>
</dbReference>
<feature type="domain" description="DAHP synthase ferredoxin-like" evidence="3">
    <location>
        <begin position="1"/>
        <end position="66"/>
    </location>
</feature>
<dbReference type="Gene3D" id="3.30.70.1140">
    <property type="entry name" value="Phospho-2-dehydro-3-deoxyheptonate aldolase, domain 1"/>
    <property type="match status" value="1"/>
</dbReference>
<protein>
    <submittedName>
        <fullName evidence="4">3-deoxy-7-phosphoheptulonate synthase</fullName>
    </submittedName>
</protein>
<dbReference type="AlphaFoldDB" id="A0A4Q0YUE1"/>
<name>A0A4Q0YUE1_9GAMM</name>
<dbReference type="SUPFAM" id="SSF51569">
    <property type="entry name" value="Aldolase"/>
    <property type="match status" value="1"/>
</dbReference>
<dbReference type="RefSeq" id="WP_129120770.1">
    <property type="nucleotide sequence ID" value="NZ_PEIB01000001.1"/>
</dbReference>
<dbReference type="InterPro" id="IPR041071">
    <property type="entry name" value="DAHP_snth_FXD"/>
</dbReference>
<keyword evidence="5" id="KW-1185">Reference proteome</keyword>
<dbReference type="EMBL" id="PEIB01000001">
    <property type="protein sequence ID" value="RXJ74880.1"/>
    <property type="molecule type" value="Genomic_DNA"/>
</dbReference>
<dbReference type="PANTHER" id="PTHR43018:SF2">
    <property type="entry name" value="PHOSPHO-2-DEHYDRO-3-DEOXYHEPTONATE ALDOLASE"/>
    <property type="match status" value="1"/>
</dbReference>
<dbReference type="OrthoDB" id="9802281at2"/>
<dbReference type="InterPro" id="IPR006218">
    <property type="entry name" value="DAHP1/KDSA"/>
</dbReference>
<keyword evidence="1" id="KW-0808">Transferase</keyword>
<dbReference type="InterPro" id="IPR013785">
    <property type="entry name" value="Aldolase_TIM"/>
</dbReference>
<proteinExistence type="predicted"/>
<evidence type="ECO:0000313" key="4">
    <source>
        <dbReference type="EMBL" id="RXJ74880.1"/>
    </source>
</evidence>
<dbReference type="Proteomes" id="UP000290287">
    <property type="component" value="Unassembled WGS sequence"/>
</dbReference>
<sequence>MIIVLKAQATEQDAKHILNKIEQAGLKPLYMPGVERTVLGALGDERVLQKLHLENLPTVEEVKPILTKYKMVSRDVQAHDSVVRIGNVPVGGNRFTVIAGPCSVESEQQMLSVSEVVAKEGAVAIRGGAFKPRTSPYDFQGLGEEGLKLMSLARDMTGLPIVSEVMETSQVDMMVNYVDCLQIGARNMQNYGLLKAVGETGKPVLLKRGLSATIEELLLAAEYIYDAGNPNIILCERGIRTFETATRNTLDLNAVAVIKQKSHLPVLVDPSHGTGVRELVIPLSRAAAAVGADGIIVESHLNPSEALSDGHQALTGEMFAQLMQELKPFVEAAGRTL</sequence>
<dbReference type="InterPro" id="IPR052899">
    <property type="entry name" value="Class-I_DAHP_synthase"/>
</dbReference>
<reference evidence="4 5" key="1">
    <citation type="submission" date="2017-10" db="EMBL/GenBank/DDBJ databases">
        <title>Nyctiphanis sp. nov., isolated from the stomach of the euphausiid Nyctiphanes simplex (Hansen, 1911) in the Gulf of California.</title>
        <authorList>
            <person name="Gomez-Gil B."/>
            <person name="Aguilar-Mendez M."/>
            <person name="Lopez-Cortes A."/>
            <person name="Gomez-Gutierrez J."/>
            <person name="Roque A."/>
            <person name="Lang E."/>
            <person name="Gonzalez-Castillo A."/>
        </authorList>
    </citation>
    <scope>NUCLEOTIDE SEQUENCE [LARGE SCALE GENOMIC DNA]</scope>
    <source>
        <strain evidence="4 5">CAIM 600</strain>
    </source>
</reference>
<dbReference type="PANTHER" id="PTHR43018">
    <property type="entry name" value="PHOSPHO-2-DEHYDRO-3-DEOXYHEPTONATE ALDOLASE"/>
    <property type="match status" value="1"/>
</dbReference>
<feature type="domain" description="DAHP synthetase I/KDSA" evidence="2">
    <location>
        <begin position="91"/>
        <end position="328"/>
    </location>
</feature>
<evidence type="ECO:0000313" key="5">
    <source>
        <dbReference type="Proteomes" id="UP000290287"/>
    </source>
</evidence>
<dbReference type="Gene3D" id="3.20.20.70">
    <property type="entry name" value="Aldolase class I"/>
    <property type="match status" value="1"/>
</dbReference>
<dbReference type="NCBIfam" id="TIGR01361">
    <property type="entry name" value="DAHP_synth_Bsub"/>
    <property type="match status" value="1"/>
</dbReference>
<evidence type="ECO:0000259" key="3">
    <source>
        <dbReference type="Pfam" id="PF18152"/>
    </source>
</evidence>
<dbReference type="GO" id="GO:0016740">
    <property type="term" value="F:transferase activity"/>
    <property type="evidence" value="ECO:0007669"/>
    <property type="project" value="UniProtKB-KW"/>
</dbReference>
<dbReference type="GO" id="GO:0009073">
    <property type="term" value="P:aromatic amino acid family biosynthetic process"/>
    <property type="evidence" value="ECO:0007669"/>
    <property type="project" value="InterPro"/>
</dbReference>
<dbReference type="NCBIfam" id="NF009239">
    <property type="entry name" value="PRK12595.1"/>
    <property type="match status" value="1"/>
</dbReference>
<dbReference type="GO" id="GO:0016832">
    <property type="term" value="F:aldehyde-lyase activity"/>
    <property type="evidence" value="ECO:0007669"/>
    <property type="project" value="InterPro"/>
</dbReference>